<reference evidence="1 2" key="1">
    <citation type="submission" date="2018-01" db="EMBL/GenBank/DDBJ databases">
        <title>Cryobacterium sp. nov., from glaciers in China.</title>
        <authorList>
            <person name="Liu Q."/>
            <person name="Xin Y.-H."/>
        </authorList>
    </citation>
    <scope>NUCLEOTIDE SEQUENCE [LARGE SCALE GENOMIC DNA]</scope>
    <source>
        <strain evidence="1 2">TMB1-8</strain>
    </source>
</reference>
<organism evidence="1 2">
    <name type="scientific">Cryobacterium zongtaii</name>
    <dbReference type="NCBI Taxonomy" id="1259217"/>
    <lineage>
        <taxon>Bacteria</taxon>
        <taxon>Bacillati</taxon>
        <taxon>Actinomycetota</taxon>
        <taxon>Actinomycetes</taxon>
        <taxon>Micrococcales</taxon>
        <taxon>Microbacteriaceae</taxon>
        <taxon>Cryobacterium</taxon>
    </lineage>
</organism>
<evidence type="ECO:0000313" key="2">
    <source>
        <dbReference type="Proteomes" id="UP000237104"/>
    </source>
</evidence>
<evidence type="ECO:0000313" key="1">
    <source>
        <dbReference type="EMBL" id="POH63955.1"/>
    </source>
</evidence>
<sequence>MMATKFRLEINVPGFNEARTDPAVQEDLHRRGEAIANAAGGEPDFEVTDAPNSTRARVFVRTASFAGMRAEATDQALTRAFDAGRG</sequence>
<dbReference type="AlphaFoldDB" id="A0A2S3ZCH7"/>
<dbReference type="Proteomes" id="UP000237104">
    <property type="component" value="Unassembled WGS sequence"/>
</dbReference>
<proteinExistence type="predicted"/>
<comment type="caution">
    <text evidence="1">The sequence shown here is derived from an EMBL/GenBank/DDBJ whole genome shotgun (WGS) entry which is preliminary data.</text>
</comment>
<gene>
    <name evidence="1" type="ORF">C3B59_10450</name>
</gene>
<protein>
    <submittedName>
        <fullName evidence="1">Uncharacterized protein</fullName>
    </submittedName>
</protein>
<accession>A0A2S3ZCH7</accession>
<name>A0A2S3ZCH7_9MICO</name>
<dbReference type="EMBL" id="PPXF01000048">
    <property type="protein sequence ID" value="POH63955.1"/>
    <property type="molecule type" value="Genomic_DNA"/>
</dbReference>